<proteinExistence type="predicted"/>
<name>X1J9H6_9ZZZZ</name>
<evidence type="ECO:0000313" key="1">
    <source>
        <dbReference type="EMBL" id="GAH78155.1"/>
    </source>
</evidence>
<protein>
    <recommendedName>
        <fullName evidence="2">TonB-dependent receptor-like beta-barrel domain-containing protein</fullName>
    </recommendedName>
</protein>
<feature type="non-terminal residue" evidence="1">
    <location>
        <position position="1"/>
    </location>
</feature>
<comment type="caution">
    <text evidence="1">The sequence shown here is derived from an EMBL/GenBank/DDBJ whole genome shotgun (WGS) entry which is preliminary data.</text>
</comment>
<dbReference type="EMBL" id="BARU01037840">
    <property type="protein sequence ID" value="GAH78155.1"/>
    <property type="molecule type" value="Genomic_DNA"/>
</dbReference>
<reference evidence="1" key="1">
    <citation type="journal article" date="2014" name="Front. Microbiol.">
        <title>High frequency of phylogenetically diverse reductive dehalogenase-homologous genes in deep subseafloor sedimentary metagenomes.</title>
        <authorList>
            <person name="Kawai M."/>
            <person name="Futagami T."/>
            <person name="Toyoda A."/>
            <person name="Takaki Y."/>
            <person name="Nishi S."/>
            <person name="Hori S."/>
            <person name="Arai W."/>
            <person name="Tsubouchi T."/>
            <person name="Morono Y."/>
            <person name="Uchiyama I."/>
            <person name="Ito T."/>
            <person name="Fujiyama A."/>
            <person name="Inagaki F."/>
            <person name="Takami H."/>
        </authorList>
    </citation>
    <scope>NUCLEOTIDE SEQUENCE</scope>
    <source>
        <strain evidence="1">Expedition CK06-06</strain>
    </source>
</reference>
<accession>X1J9H6</accession>
<sequence length="160" mass="18717">LNDGYYYLFTASLFESKYVGGDNIERNSRFNTNYVFNLLLGKEWVLGSSKNKILGINGRLNVIGGQRITPVNKESSYQYGEIRYDYSRQFEDQKPMVYHFNTSISYRTNKKKHSSIWSLQVLNLLGSEEFYGYDYNYRTETIDKAEVVVVVPSLSYKIEF</sequence>
<organism evidence="1">
    <name type="scientific">marine sediment metagenome</name>
    <dbReference type="NCBI Taxonomy" id="412755"/>
    <lineage>
        <taxon>unclassified sequences</taxon>
        <taxon>metagenomes</taxon>
        <taxon>ecological metagenomes</taxon>
    </lineage>
</organism>
<dbReference type="AlphaFoldDB" id="X1J9H6"/>
<gene>
    <name evidence="1" type="ORF">S03H2_58893</name>
</gene>
<evidence type="ECO:0008006" key="2">
    <source>
        <dbReference type="Google" id="ProtNLM"/>
    </source>
</evidence>